<reference evidence="4 5" key="2">
    <citation type="submission" date="2019-03" db="EMBL/GenBank/DDBJ databases">
        <title>Genomic Encyclopedia of Type Strains, Phase IV (KMG-IV): sequencing the most valuable type-strain genomes for metagenomic binning, comparative biology and taxonomic classification.</title>
        <authorList>
            <person name="Goeker M."/>
        </authorList>
    </citation>
    <scope>NUCLEOTIDE SEQUENCE [LARGE SCALE GENOMIC DNA]</scope>
    <source>
        <strain evidence="4 5">DSM 103426</strain>
    </source>
</reference>
<evidence type="ECO:0000313" key="5">
    <source>
        <dbReference type="Proteomes" id="UP000294613"/>
    </source>
</evidence>
<dbReference type="EMBL" id="BHEO01000002">
    <property type="protein sequence ID" value="GBU04456.1"/>
    <property type="molecule type" value="Genomic_DNA"/>
</dbReference>
<evidence type="ECO:0000313" key="6">
    <source>
        <dbReference type="Proteomes" id="UP000702954"/>
    </source>
</evidence>
<dbReference type="GO" id="GO:0016758">
    <property type="term" value="F:hexosyltransferase activity"/>
    <property type="evidence" value="ECO:0007669"/>
    <property type="project" value="TreeGrafter"/>
</dbReference>
<reference evidence="3 6" key="1">
    <citation type="journal article" date="2018" name="Int. J. Syst. Evol. Microbiol.">
        <title>Draft Genome Sequence of Faecalimonas umbilicata JCM 30896T, an Acetate-Producing Bacterium Isolated from Human Feces.</title>
        <authorList>
            <person name="Sakamoto M."/>
            <person name="Ikeyama N."/>
            <person name="Yuki M."/>
            <person name="Ohkuma M."/>
        </authorList>
    </citation>
    <scope>NUCLEOTIDE SEQUENCE [LARGE SCALE GENOMIC DNA]</scope>
    <source>
        <strain evidence="3 6">EGH7</strain>
    </source>
</reference>
<feature type="domain" description="Glycosyl transferase family 1" evidence="1">
    <location>
        <begin position="194"/>
        <end position="363"/>
    </location>
</feature>
<evidence type="ECO:0000313" key="3">
    <source>
        <dbReference type="EMBL" id="GBU04456.1"/>
    </source>
</evidence>
<gene>
    <name evidence="4" type="ORF">EDD74_10880</name>
    <name evidence="3" type="ORF">FAEUMB_09970</name>
</gene>
<evidence type="ECO:0000259" key="1">
    <source>
        <dbReference type="Pfam" id="PF00534"/>
    </source>
</evidence>
<dbReference type="Proteomes" id="UP000294613">
    <property type="component" value="Unassembled WGS sequence"/>
</dbReference>
<keyword evidence="4" id="KW-0808">Transferase</keyword>
<feature type="domain" description="Glycosyltransferase subfamily 4-like N-terminal" evidence="2">
    <location>
        <begin position="14"/>
        <end position="182"/>
    </location>
</feature>
<dbReference type="InterPro" id="IPR050194">
    <property type="entry name" value="Glycosyltransferase_grp1"/>
</dbReference>
<dbReference type="EMBL" id="SLZV01000008">
    <property type="protein sequence ID" value="TCS68502.1"/>
    <property type="molecule type" value="Genomic_DNA"/>
</dbReference>
<evidence type="ECO:0000259" key="2">
    <source>
        <dbReference type="Pfam" id="PF13439"/>
    </source>
</evidence>
<dbReference type="AlphaFoldDB" id="A0A4R3JPC8"/>
<dbReference type="Proteomes" id="UP000702954">
    <property type="component" value="Unassembled WGS sequence"/>
</dbReference>
<protein>
    <submittedName>
        <fullName evidence="4">1,2-diacylglycerol 3-alpha-glucosyltransferase</fullName>
    </submittedName>
    <submittedName>
        <fullName evidence="3">Glycosyl transferase</fullName>
    </submittedName>
</protein>
<evidence type="ECO:0000313" key="4">
    <source>
        <dbReference type="EMBL" id="TCS68502.1"/>
    </source>
</evidence>
<organism evidence="4 5">
    <name type="scientific">Faecalimonas umbilicata</name>
    <dbReference type="NCBI Taxonomy" id="1912855"/>
    <lineage>
        <taxon>Bacteria</taxon>
        <taxon>Bacillati</taxon>
        <taxon>Bacillota</taxon>
        <taxon>Clostridia</taxon>
        <taxon>Lachnospirales</taxon>
        <taxon>Lachnospiraceae</taxon>
        <taxon>Faecalimonas</taxon>
    </lineage>
</organism>
<dbReference type="InterPro" id="IPR028098">
    <property type="entry name" value="Glyco_trans_4-like_N"/>
</dbReference>
<dbReference type="SUPFAM" id="SSF53756">
    <property type="entry name" value="UDP-Glycosyltransferase/glycogen phosphorylase"/>
    <property type="match status" value="1"/>
</dbReference>
<dbReference type="PANTHER" id="PTHR45947">
    <property type="entry name" value="SULFOQUINOVOSYL TRANSFERASE SQD2"/>
    <property type="match status" value="1"/>
</dbReference>
<comment type="caution">
    <text evidence="4">The sequence shown here is derived from an EMBL/GenBank/DDBJ whole genome shotgun (WGS) entry which is preliminary data.</text>
</comment>
<dbReference type="InterPro" id="IPR001296">
    <property type="entry name" value="Glyco_trans_1"/>
</dbReference>
<keyword evidence="6" id="KW-1185">Reference proteome</keyword>
<dbReference type="RefSeq" id="WP_116441323.1">
    <property type="nucleotide sequence ID" value="NZ_BHEO01000002.1"/>
</dbReference>
<sequence length="417" mass="47689">MKILITTDLFRPAINGVVTSVLNLERELEKNGHEVKILAVSDTCSTYQMENVYYIRSVPAKIYPDVRIPVSRGRAYVQEIIEWNPDVIHSQCEFFSFGFAKRIARKTGAVLLHTYHTLYEQYTEYVPFGKNVSREMLGKWMKMRLSCVDAVIAPTKKVERTLREYGLTESEITVIPSGICLDKFQQSCEEEKIKQLRIKYDIPQEARVLLSLGRLGFEKRVDELIYGMCHLVKHGENVRLLIVGDGPARESLEELTEKLRLGTYVKFTGMAAPEDIANYYQLGDLFVCASTSETQGLTYIEAMASGLPLVCRKDACLYGVLEEGGNGYSYENLNEFSEIVSGILKEPLWMEKAAEHSRNNARKFGTEQFGNMVLNLYQKEVWRGGYERNESIALREKREDCVEKWSRTCNVHAKKCS</sequence>
<dbReference type="PANTHER" id="PTHR45947:SF3">
    <property type="entry name" value="SULFOQUINOVOSYL TRANSFERASE SQD2"/>
    <property type="match status" value="1"/>
</dbReference>
<accession>A0A4R3JPC8</accession>
<name>A0A4R3JPC8_9FIRM</name>
<dbReference type="Pfam" id="PF13439">
    <property type="entry name" value="Glyco_transf_4"/>
    <property type="match status" value="1"/>
</dbReference>
<dbReference type="CDD" id="cd03817">
    <property type="entry name" value="GT4_UGDG-like"/>
    <property type="match status" value="1"/>
</dbReference>
<dbReference type="Gene3D" id="3.40.50.2000">
    <property type="entry name" value="Glycogen Phosphorylase B"/>
    <property type="match status" value="2"/>
</dbReference>
<proteinExistence type="predicted"/>
<dbReference type="Pfam" id="PF00534">
    <property type="entry name" value="Glycos_transf_1"/>
    <property type="match status" value="1"/>
</dbReference>